<evidence type="ECO:0000256" key="3">
    <source>
        <dbReference type="ARBA" id="ARBA00023015"/>
    </source>
</evidence>
<organism evidence="10 11">
    <name type="scientific">Lucilia cuprina</name>
    <name type="common">Green bottle fly</name>
    <name type="synonym">Australian sheep blowfly</name>
    <dbReference type="NCBI Taxonomy" id="7375"/>
    <lineage>
        <taxon>Eukaryota</taxon>
        <taxon>Metazoa</taxon>
        <taxon>Ecdysozoa</taxon>
        <taxon>Arthropoda</taxon>
        <taxon>Hexapoda</taxon>
        <taxon>Insecta</taxon>
        <taxon>Pterygota</taxon>
        <taxon>Neoptera</taxon>
        <taxon>Endopterygota</taxon>
        <taxon>Diptera</taxon>
        <taxon>Brachycera</taxon>
        <taxon>Muscomorpha</taxon>
        <taxon>Oestroidea</taxon>
        <taxon>Calliphoridae</taxon>
        <taxon>Luciliinae</taxon>
        <taxon>Lucilia</taxon>
    </lineage>
</organism>
<evidence type="ECO:0000256" key="4">
    <source>
        <dbReference type="ARBA" id="ARBA00023125"/>
    </source>
</evidence>
<dbReference type="GO" id="GO:0005634">
    <property type="term" value="C:nucleus"/>
    <property type="evidence" value="ECO:0007669"/>
    <property type="project" value="UniProtKB-SubCell"/>
</dbReference>
<keyword evidence="6 8" id="KW-0539">Nucleus</keyword>
<dbReference type="Proteomes" id="UP000037069">
    <property type="component" value="Unassembled WGS sequence"/>
</dbReference>
<keyword evidence="5" id="KW-0804">Transcription</keyword>
<evidence type="ECO:0000256" key="6">
    <source>
        <dbReference type="ARBA" id="ARBA00023242"/>
    </source>
</evidence>
<dbReference type="InterPro" id="IPR036390">
    <property type="entry name" value="WH_DNA-bd_sf"/>
</dbReference>
<dbReference type="PANTHER" id="PTHR11829:SF377">
    <property type="entry name" value="FORK HEAD DOMAIN-CONTAINING PROTEIN FD4-RELATED"/>
    <property type="match status" value="1"/>
</dbReference>
<comment type="function">
    <text evidence="7">Involved in development during embryogenesis.</text>
</comment>
<comment type="subcellular location">
    <subcellularLocation>
        <location evidence="1 8">Nucleus</location>
    </subcellularLocation>
</comment>
<dbReference type="GO" id="GO:0000978">
    <property type="term" value="F:RNA polymerase II cis-regulatory region sequence-specific DNA binding"/>
    <property type="evidence" value="ECO:0007669"/>
    <property type="project" value="TreeGrafter"/>
</dbReference>
<dbReference type="PROSITE" id="PS00657">
    <property type="entry name" value="FORK_HEAD_1"/>
    <property type="match status" value="1"/>
</dbReference>
<name>A0A0L0CBH9_LUCCU</name>
<sequence>MPRPLKESYGDLKPPFSYISLTAMAIWSSPQKMLPLSEIYKYIMDKFPYYRKNTQKWQNSLRHNLSFNDCFIKVPRHSNKAGKGCFWTLHPKAFDMFENGSLLRRRKRFRIQKIETDLLSVEVTTLANSATWENNSDFPSENNNNPSFATTPCFSVPRINEYETNEQFAYRQTPKRSFTIESLIGPEKNQTSEDNNNFRENHKNHPFESGFSFHRLFDVNFAATISQHLTPDSYGLHQQLALMHQQQAAAHLQIQQTATAALLVEQQQQLTQQNILSTFLGPLSVF</sequence>
<keyword evidence="2" id="KW-0217">Developmental protein</keyword>
<dbReference type="OMA" id="PRINEYE"/>
<protein>
    <submittedName>
        <fullName evidence="10">Fork head domain-containing protein FD5</fullName>
    </submittedName>
</protein>
<dbReference type="InterPro" id="IPR001766">
    <property type="entry name" value="Fork_head_dom"/>
</dbReference>
<dbReference type="SUPFAM" id="SSF46785">
    <property type="entry name" value="Winged helix' DNA-binding domain"/>
    <property type="match status" value="1"/>
</dbReference>
<evidence type="ECO:0000313" key="10">
    <source>
        <dbReference type="EMBL" id="KNC29587.1"/>
    </source>
</evidence>
<dbReference type="PRINTS" id="PR00053">
    <property type="entry name" value="FORKHEAD"/>
</dbReference>
<dbReference type="InterPro" id="IPR050211">
    <property type="entry name" value="FOX_domain-containing"/>
</dbReference>
<evidence type="ECO:0000256" key="7">
    <source>
        <dbReference type="ARBA" id="ARBA00060234"/>
    </source>
</evidence>
<comment type="caution">
    <text evidence="10">The sequence shown here is derived from an EMBL/GenBank/DDBJ whole genome shotgun (WGS) entry which is preliminary data.</text>
</comment>
<dbReference type="GO" id="GO:0000981">
    <property type="term" value="F:DNA-binding transcription factor activity, RNA polymerase II-specific"/>
    <property type="evidence" value="ECO:0007669"/>
    <property type="project" value="TreeGrafter"/>
</dbReference>
<dbReference type="SMART" id="SM00339">
    <property type="entry name" value="FH"/>
    <property type="match status" value="1"/>
</dbReference>
<reference evidence="10 11" key="1">
    <citation type="journal article" date="2015" name="Nat. Commun.">
        <title>Lucilia cuprina genome unlocks parasitic fly biology to underpin future interventions.</title>
        <authorList>
            <person name="Anstead C.A."/>
            <person name="Korhonen P.K."/>
            <person name="Young N.D."/>
            <person name="Hall R.S."/>
            <person name="Jex A.R."/>
            <person name="Murali S.C."/>
            <person name="Hughes D.S."/>
            <person name="Lee S.F."/>
            <person name="Perry T."/>
            <person name="Stroehlein A.J."/>
            <person name="Ansell B.R."/>
            <person name="Breugelmans B."/>
            <person name="Hofmann A."/>
            <person name="Qu J."/>
            <person name="Dugan S."/>
            <person name="Lee S.L."/>
            <person name="Chao H."/>
            <person name="Dinh H."/>
            <person name="Han Y."/>
            <person name="Doddapaneni H.V."/>
            <person name="Worley K.C."/>
            <person name="Muzny D.M."/>
            <person name="Ioannidis P."/>
            <person name="Waterhouse R.M."/>
            <person name="Zdobnov E.M."/>
            <person name="James P.J."/>
            <person name="Bagnall N.H."/>
            <person name="Kotze A.C."/>
            <person name="Gibbs R.A."/>
            <person name="Richards S."/>
            <person name="Batterham P."/>
            <person name="Gasser R.B."/>
        </authorList>
    </citation>
    <scope>NUCLEOTIDE SEQUENCE [LARGE SCALE GENOMIC DNA]</scope>
    <source>
        <strain evidence="10 11">LS</strain>
        <tissue evidence="10">Full body</tissue>
    </source>
</reference>
<evidence type="ECO:0000256" key="5">
    <source>
        <dbReference type="ARBA" id="ARBA00023163"/>
    </source>
</evidence>
<dbReference type="Gene3D" id="1.10.10.10">
    <property type="entry name" value="Winged helix-like DNA-binding domain superfamily/Winged helix DNA-binding domain"/>
    <property type="match status" value="1"/>
</dbReference>
<dbReference type="EMBL" id="JRES01000654">
    <property type="protein sequence ID" value="KNC29587.1"/>
    <property type="molecule type" value="Genomic_DNA"/>
</dbReference>
<dbReference type="AlphaFoldDB" id="A0A0L0CBH9"/>
<evidence type="ECO:0000259" key="9">
    <source>
        <dbReference type="PROSITE" id="PS50039"/>
    </source>
</evidence>
<dbReference type="PANTHER" id="PTHR11829">
    <property type="entry name" value="FORKHEAD BOX PROTEIN"/>
    <property type="match status" value="1"/>
</dbReference>
<feature type="domain" description="Fork-head" evidence="9">
    <location>
        <begin position="13"/>
        <end position="107"/>
    </location>
</feature>
<dbReference type="OrthoDB" id="5954824at2759"/>
<gene>
    <name evidence="10" type="ORF">FF38_08836</name>
</gene>
<dbReference type="PROSITE" id="PS50039">
    <property type="entry name" value="FORK_HEAD_3"/>
    <property type="match status" value="1"/>
</dbReference>
<dbReference type="GO" id="GO:0009653">
    <property type="term" value="P:anatomical structure morphogenesis"/>
    <property type="evidence" value="ECO:0007669"/>
    <property type="project" value="TreeGrafter"/>
</dbReference>
<keyword evidence="3" id="KW-0805">Transcription regulation</keyword>
<dbReference type="GO" id="GO:0030154">
    <property type="term" value="P:cell differentiation"/>
    <property type="evidence" value="ECO:0007669"/>
    <property type="project" value="TreeGrafter"/>
</dbReference>
<evidence type="ECO:0000256" key="2">
    <source>
        <dbReference type="ARBA" id="ARBA00022473"/>
    </source>
</evidence>
<keyword evidence="4 8" id="KW-0238">DNA-binding</keyword>
<accession>A0A0L0CBH9</accession>
<dbReference type="PROSITE" id="PS00658">
    <property type="entry name" value="FORK_HEAD_2"/>
    <property type="match status" value="1"/>
</dbReference>
<keyword evidence="11" id="KW-1185">Reference proteome</keyword>
<dbReference type="Pfam" id="PF00250">
    <property type="entry name" value="Forkhead"/>
    <property type="match status" value="1"/>
</dbReference>
<evidence type="ECO:0000313" key="11">
    <source>
        <dbReference type="Proteomes" id="UP000037069"/>
    </source>
</evidence>
<evidence type="ECO:0000256" key="8">
    <source>
        <dbReference type="PROSITE-ProRule" id="PRU00089"/>
    </source>
</evidence>
<evidence type="ECO:0000256" key="1">
    <source>
        <dbReference type="ARBA" id="ARBA00004123"/>
    </source>
</evidence>
<feature type="DNA-binding region" description="Fork-head" evidence="8">
    <location>
        <begin position="13"/>
        <end position="107"/>
    </location>
</feature>
<dbReference type="InterPro" id="IPR036388">
    <property type="entry name" value="WH-like_DNA-bd_sf"/>
</dbReference>
<dbReference type="FunFam" id="1.10.10.10:FF:000082">
    <property type="entry name" value="forkhead box protein B2"/>
    <property type="match status" value="1"/>
</dbReference>
<dbReference type="InterPro" id="IPR018122">
    <property type="entry name" value="TF_fork_head_CS_1"/>
</dbReference>
<dbReference type="InterPro" id="IPR030456">
    <property type="entry name" value="TF_fork_head_CS_2"/>
</dbReference>
<proteinExistence type="predicted"/>